<reference evidence="4" key="1">
    <citation type="submission" date="2016-06" db="UniProtKB">
        <authorList>
            <consortium name="WormBaseParasite"/>
        </authorList>
    </citation>
    <scope>IDENTIFICATION</scope>
</reference>
<accession>A0A183U9J6</accession>
<protein>
    <submittedName>
        <fullName evidence="2 4">Uncharacterized protein</fullName>
    </submittedName>
</protein>
<sequence length="57" mass="6294">MLRGWWNQRIVPEANSDSGSKVEHVTITIRASSDLVDSSDKGAWGPRGLEGLRSKIE</sequence>
<dbReference type="AlphaFoldDB" id="A0A183U9J6"/>
<evidence type="ECO:0000313" key="2">
    <source>
        <dbReference type="EMBL" id="VDM34362.1"/>
    </source>
</evidence>
<reference evidence="2 3" key="2">
    <citation type="submission" date="2018-11" db="EMBL/GenBank/DDBJ databases">
        <authorList>
            <consortium name="Pathogen Informatics"/>
        </authorList>
    </citation>
    <scope>NUCLEOTIDE SEQUENCE [LARGE SCALE GENOMIC DNA]</scope>
</reference>
<evidence type="ECO:0000313" key="3">
    <source>
        <dbReference type="Proteomes" id="UP000050794"/>
    </source>
</evidence>
<gene>
    <name evidence="2" type="ORF">TCNE_LOCUS5165</name>
</gene>
<evidence type="ECO:0000256" key="1">
    <source>
        <dbReference type="SAM" id="MobiDB-lite"/>
    </source>
</evidence>
<dbReference type="Proteomes" id="UP000050794">
    <property type="component" value="Unassembled WGS sequence"/>
</dbReference>
<dbReference type="EMBL" id="UYWY01011546">
    <property type="protein sequence ID" value="VDM34362.1"/>
    <property type="molecule type" value="Genomic_DNA"/>
</dbReference>
<evidence type="ECO:0000313" key="4">
    <source>
        <dbReference type="WBParaSite" id="TCNE_0000516601-mRNA-1"/>
    </source>
</evidence>
<proteinExistence type="predicted"/>
<keyword evidence="3" id="KW-1185">Reference proteome</keyword>
<name>A0A183U9J6_TOXCA</name>
<feature type="region of interest" description="Disordered" evidence="1">
    <location>
        <begin position="36"/>
        <end position="57"/>
    </location>
</feature>
<dbReference type="WBParaSite" id="TCNE_0000516601-mRNA-1">
    <property type="protein sequence ID" value="TCNE_0000516601-mRNA-1"/>
    <property type="gene ID" value="TCNE_0000516601"/>
</dbReference>
<organism evidence="3 4">
    <name type="scientific">Toxocara canis</name>
    <name type="common">Canine roundworm</name>
    <dbReference type="NCBI Taxonomy" id="6265"/>
    <lineage>
        <taxon>Eukaryota</taxon>
        <taxon>Metazoa</taxon>
        <taxon>Ecdysozoa</taxon>
        <taxon>Nematoda</taxon>
        <taxon>Chromadorea</taxon>
        <taxon>Rhabditida</taxon>
        <taxon>Spirurina</taxon>
        <taxon>Ascaridomorpha</taxon>
        <taxon>Ascaridoidea</taxon>
        <taxon>Toxocaridae</taxon>
        <taxon>Toxocara</taxon>
    </lineage>
</organism>